<organism evidence="2 3">
    <name type="scientific">Adhaeretor mobilis</name>
    <dbReference type="NCBI Taxonomy" id="1930276"/>
    <lineage>
        <taxon>Bacteria</taxon>
        <taxon>Pseudomonadati</taxon>
        <taxon>Planctomycetota</taxon>
        <taxon>Planctomycetia</taxon>
        <taxon>Pirellulales</taxon>
        <taxon>Lacipirellulaceae</taxon>
        <taxon>Adhaeretor</taxon>
    </lineage>
</organism>
<dbReference type="InterPro" id="IPR004143">
    <property type="entry name" value="BPL_LPL_catalytic"/>
</dbReference>
<dbReference type="RefSeq" id="WP_145063385.1">
    <property type="nucleotide sequence ID" value="NZ_CP036263.1"/>
</dbReference>
<keyword evidence="2" id="KW-0436">Ligase</keyword>
<dbReference type="InterPro" id="IPR050664">
    <property type="entry name" value="Octanoyltrans_LipM/LipL"/>
</dbReference>
<dbReference type="PROSITE" id="PS51733">
    <property type="entry name" value="BPL_LPL_CATALYTIC"/>
    <property type="match status" value="1"/>
</dbReference>
<name>A0A517N2R5_9BACT</name>
<dbReference type="Gene3D" id="3.30.930.10">
    <property type="entry name" value="Bira Bifunctional Protein, Domain 2"/>
    <property type="match status" value="1"/>
</dbReference>
<keyword evidence="3" id="KW-1185">Reference proteome</keyword>
<proteinExistence type="predicted"/>
<dbReference type="Pfam" id="PF21948">
    <property type="entry name" value="LplA-B_cat"/>
    <property type="match status" value="1"/>
</dbReference>
<dbReference type="AlphaFoldDB" id="A0A517N2R5"/>
<dbReference type="PANTHER" id="PTHR43679:SF2">
    <property type="entry name" value="OCTANOYL-[GCVH]:PROTEIN N-OCTANOYLTRANSFERASE"/>
    <property type="match status" value="1"/>
</dbReference>
<sequence>MQLLELTLDTPAANLALDEALLERAEQGEGREVLRLWESADDFVVLGRSSDLAEVNQAACQEEGVGIFRRGSGGGVVLVGPGCLMFSVVLEQSRLSSGEASGLVDAGRIDTGLINIDAAHRYVLDRTAAAVRQVLATSSPAESTTVQRAGTSDLSLEKAGGKSLKFSGNSLRVKRRHLLYHGTLLYDFDLSKIARLLAAPKRMPDYRAGRTHASFVTNLQAGRKPLGQALIQQWQAGATLEAWPRERTGQLAGEYEPL</sequence>
<evidence type="ECO:0000313" key="3">
    <source>
        <dbReference type="Proteomes" id="UP000319852"/>
    </source>
</evidence>
<dbReference type="SUPFAM" id="SSF55681">
    <property type="entry name" value="Class II aaRS and biotin synthetases"/>
    <property type="match status" value="1"/>
</dbReference>
<dbReference type="OrthoDB" id="9788148at2"/>
<feature type="domain" description="BPL/LPL catalytic" evidence="1">
    <location>
        <begin position="28"/>
        <end position="227"/>
    </location>
</feature>
<dbReference type="InterPro" id="IPR045864">
    <property type="entry name" value="aa-tRNA-synth_II/BPL/LPL"/>
</dbReference>
<dbReference type="EMBL" id="CP036263">
    <property type="protein sequence ID" value="QDT01298.1"/>
    <property type="molecule type" value="Genomic_DNA"/>
</dbReference>
<dbReference type="EC" id="6.3.1.20" evidence="2"/>
<dbReference type="UniPathway" id="UPA00537">
    <property type="reaction ID" value="UER00595"/>
</dbReference>
<evidence type="ECO:0000259" key="1">
    <source>
        <dbReference type="PROSITE" id="PS51733"/>
    </source>
</evidence>
<evidence type="ECO:0000313" key="2">
    <source>
        <dbReference type="EMBL" id="QDT01298.1"/>
    </source>
</evidence>
<dbReference type="GO" id="GO:0016979">
    <property type="term" value="F:lipoate-protein ligase activity"/>
    <property type="evidence" value="ECO:0007669"/>
    <property type="project" value="UniProtKB-EC"/>
</dbReference>
<accession>A0A517N2R5</accession>
<dbReference type="Proteomes" id="UP000319852">
    <property type="component" value="Chromosome"/>
</dbReference>
<protein>
    <submittedName>
        <fullName evidence="2">Putative lipoate-protein ligase A</fullName>
        <ecNumber evidence="2">6.3.1.20</ecNumber>
    </submittedName>
</protein>
<reference evidence="2 3" key="1">
    <citation type="submission" date="2019-02" db="EMBL/GenBank/DDBJ databases">
        <title>Deep-cultivation of Planctomycetes and their phenomic and genomic characterization uncovers novel biology.</title>
        <authorList>
            <person name="Wiegand S."/>
            <person name="Jogler M."/>
            <person name="Boedeker C."/>
            <person name="Pinto D."/>
            <person name="Vollmers J."/>
            <person name="Rivas-Marin E."/>
            <person name="Kohn T."/>
            <person name="Peeters S.H."/>
            <person name="Heuer A."/>
            <person name="Rast P."/>
            <person name="Oberbeckmann S."/>
            <person name="Bunk B."/>
            <person name="Jeske O."/>
            <person name="Meyerdierks A."/>
            <person name="Storesund J.E."/>
            <person name="Kallscheuer N."/>
            <person name="Luecker S."/>
            <person name="Lage O.M."/>
            <person name="Pohl T."/>
            <person name="Merkel B.J."/>
            <person name="Hornburger P."/>
            <person name="Mueller R.-W."/>
            <person name="Bruemmer F."/>
            <person name="Labrenz M."/>
            <person name="Spormann A.M."/>
            <person name="Op den Camp H."/>
            <person name="Overmann J."/>
            <person name="Amann R."/>
            <person name="Jetten M.S.M."/>
            <person name="Mascher T."/>
            <person name="Medema M.H."/>
            <person name="Devos D.P."/>
            <person name="Kaster A.-K."/>
            <person name="Ovreas L."/>
            <person name="Rohde M."/>
            <person name="Galperin M.Y."/>
            <person name="Jogler C."/>
        </authorList>
    </citation>
    <scope>NUCLEOTIDE SEQUENCE [LARGE SCALE GENOMIC DNA]</scope>
    <source>
        <strain evidence="2 3">HG15A2</strain>
    </source>
</reference>
<dbReference type="PANTHER" id="PTHR43679">
    <property type="entry name" value="OCTANOYLTRANSFERASE LIPM-RELATED"/>
    <property type="match status" value="1"/>
</dbReference>
<dbReference type="KEGG" id="amob:HG15A2_46400"/>
<gene>
    <name evidence="2" type="primary">lplA</name>
    <name evidence="2" type="ORF">HG15A2_46400</name>
</gene>